<dbReference type="HOGENOM" id="CLU_3290614_0_0_7"/>
<protein>
    <submittedName>
        <fullName evidence="1">Uncharacterized protein</fullName>
    </submittedName>
</protein>
<keyword evidence="2" id="KW-1185">Reference proteome</keyword>
<dbReference type="AlphaFoldDB" id="D3UHZ6"/>
<reference evidence="1 2" key="1">
    <citation type="journal article" date="2010" name="BMC Genomics">
        <title>Comparative genomics and proteomics of Helicobacter mustelae, an ulcerogenic and carcinogenic gastric pathogen.</title>
        <authorList>
            <person name="O'Toole P.W."/>
            <person name="Snelling W.J."/>
            <person name="Canchaya C."/>
            <person name="Forde B.M."/>
            <person name="Hardie K.R."/>
            <person name="Josenhans C."/>
            <person name="Graham R.L.J."/>
            <person name="McMullan G."/>
            <person name="Parkhill J."/>
            <person name="Belda E."/>
            <person name="Bentley S.D."/>
        </authorList>
    </citation>
    <scope>NUCLEOTIDE SEQUENCE [LARGE SCALE GENOMIC DNA]</scope>
    <source>
        <strain evidence="2">ATCC 43772 / LMG 18044 / NCTC 12198 / 12198</strain>
    </source>
</reference>
<name>D3UHZ6_HELM1</name>
<sequence length="40" mass="4592">MLEAVLRTKKFLEFQDKSPRNPLHIPLVLTSAQGGLNHYE</sequence>
<dbReference type="EMBL" id="FN555004">
    <property type="protein sequence ID" value="CBG40119.1"/>
    <property type="molecule type" value="Genomic_DNA"/>
</dbReference>
<accession>D3UHZ6</accession>
<evidence type="ECO:0000313" key="1">
    <source>
        <dbReference type="EMBL" id="CBG40119.1"/>
    </source>
</evidence>
<evidence type="ECO:0000313" key="2">
    <source>
        <dbReference type="Proteomes" id="UP000001522"/>
    </source>
</evidence>
<dbReference type="KEGG" id="hms:HMU08620"/>
<gene>
    <name evidence="1" type="ordered locus">HMU08620</name>
</gene>
<proteinExistence type="predicted"/>
<dbReference type="Proteomes" id="UP000001522">
    <property type="component" value="Chromosome"/>
</dbReference>
<organism evidence="1 2">
    <name type="scientific">Helicobacter mustelae (strain ATCC 43772 / CCUG 25715 / CIP 103759 / LMG 18044 / NCTC 12198 / R85-136P)</name>
    <name type="common">Campylobacter mustelae</name>
    <dbReference type="NCBI Taxonomy" id="679897"/>
    <lineage>
        <taxon>Bacteria</taxon>
        <taxon>Pseudomonadati</taxon>
        <taxon>Campylobacterota</taxon>
        <taxon>Epsilonproteobacteria</taxon>
        <taxon>Campylobacterales</taxon>
        <taxon>Helicobacteraceae</taxon>
        <taxon>Helicobacter</taxon>
    </lineage>
</organism>